<reference evidence="2 3" key="1">
    <citation type="submission" date="2024-09" db="EMBL/GenBank/DDBJ databases">
        <title>Floridaenema gen nov. (Aerosakkonemataceae, Aerosakkonematales ord. nov., Cyanobacteria) from benthic tropical and subtropical fresh waters, with the description of four new species.</title>
        <authorList>
            <person name="Moretto J.A."/>
            <person name="Berthold D.E."/>
            <person name="Lefler F.W."/>
            <person name="Huang I.-S."/>
            <person name="Laughinghouse H. IV."/>
        </authorList>
    </citation>
    <scope>NUCLEOTIDE SEQUENCE [LARGE SCALE GENOMIC DNA]</scope>
    <source>
        <strain evidence="2 3">BLCC-F46</strain>
    </source>
</reference>
<dbReference type="SUPFAM" id="SSF56747">
    <property type="entry name" value="Prim-pol domain"/>
    <property type="match status" value="1"/>
</dbReference>
<accession>A0ABV4XAJ3</accession>
<proteinExistence type="predicted"/>
<dbReference type="SMART" id="SM00943">
    <property type="entry name" value="Prim-Pol"/>
    <property type="match status" value="1"/>
</dbReference>
<evidence type="ECO:0000313" key="2">
    <source>
        <dbReference type="EMBL" id="MFB2879819.1"/>
    </source>
</evidence>
<dbReference type="Pfam" id="PF09250">
    <property type="entry name" value="Prim-Pol"/>
    <property type="match status" value="1"/>
</dbReference>
<evidence type="ECO:0000313" key="3">
    <source>
        <dbReference type="Proteomes" id="UP001576774"/>
    </source>
</evidence>
<comment type="caution">
    <text evidence="2">The sequence shown here is derived from an EMBL/GenBank/DDBJ whole genome shotgun (WGS) entry which is preliminary data.</text>
</comment>
<organism evidence="2 3">
    <name type="scientific">Floridaenema aerugineum BLCC-F46</name>
    <dbReference type="NCBI Taxonomy" id="3153654"/>
    <lineage>
        <taxon>Bacteria</taxon>
        <taxon>Bacillati</taxon>
        <taxon>Cyanobacteriota</taxon>
        <taxon>Cyanophyceae</taxon>
        <taxon>Oscillatoriophycideae</taxon>
        <taxon>Aerosakkonematales</taxon>
        <taxon>Aerosakkonemataceae</taxon>
        <taxon>Floridanema</taxon>
        <taxon>Floridanema aerugineum</taxon>
    </lineage>
</organism>
<feature type="domain" description="DNA primase/polymerase bifunctional N-terminal" evidence="1">
    <location>
        <begin position="12"/>
        <end position="183"/>
    </location>
</feature>
<dbReference type="Pfam" id="PF08707">
    <property type="entry name" value="PriCT_2"/>
    <property type="match status" value="1"/>
</dbReference>
<dbReference type="Proteomes" id="UP001576774">
    <property type="component" value="Unassembled WGS sequence"/>
</dbReference>
<dbReference type="InterPro" id="IPR015330">
    <property type="entry name" value="DNA_primase/pol_bifunc_N"/>
</dbReference>
<keyword evidence="3" id="KW-1185">Reference proteome</keyword>
<protein>
    <submittedName>
        <fullName evidence="2">Bifunctional DNA primase/polymerase</fullName>
    </submittedName>
</protein>
<dbReference type="RefSeq" id="WP_413272853.1">
    <property type="nucleotide sequence ID" value="NZ_JBHFNQ010000182.1"/>
</dbReference>
<dbReference type="EMBL" id="JBHFNQ010000182">
    <property type="protein sequence ID" value="MFB2879819.1"/>
    <property type="molecule type" value="Genomic_DNA"/>
</dbReference>
<evidence type="ECO:0000259" key="1">
    <source>
        <dbReference type="SMART" id="SM00943"/>
    </source>
</evidence>
<gene>
    <name evidence="2" type="ORF">ACE1CC_23445</name>
</gene>
<dbReference type="CDD" id="cd04859">
    <property type="entry name" value="Prim_Pol"/>
    <property type="match status" value="1"/>
</dbReference>
<dbReference type="InterPro" id="IPR014819">
    <property type="entry name" value="PriCT_2"/>
</dbReference>
<name>A0ABV4XAJ3_9CYAN</name>
<sequence>MTNNLMQRLLQGLSLIPSSWSIVPTNGNKQPLGYKWQQNPFHKDELIRQLQSTGGVKVRNQVGNQVRVYPQGIGVLTGRGMVALDVDGSSAMKVLHTITKGNMPQTVAFTSGKPGRCQYLFSIPDGTEIKSRRIKAPLSGEALEIRSAGMMSVLPPSVHPQTGRYRWVVSPVECTVATAPKWLNQLIPKSSKSAPQLLTVKNQRIAALLAQLAPWRADDYNEWIRIGMALYSYSPSLLPEWDCWSQQSSKYQPGECIQKWATFNPTRISIGTLFYLARIDSGI</sequence>